<comment type="caution">
    <text evidence="1">The sequence shown here is derived from an EMBL/GenBank/DDBJ whole genome shotgun (WGS) entry which is preliminary data.</text>
</comment>
<evidence type="ECO:0000313" key="1">
    <source>
        <dbReference type="EMBL" id="CAG8515919.1"/>
    </source>
</evidence>
<evidence type="ECO:0000313" key="2">
    <source>
        <dbReference type="Proteomes" id="UP000789366"/>
    </source>
</evidence>
<reference evidence="1" key="1">
    <citation type="submission" date="2021-06" db="EMBL/GenBank/DDBJ databases">
        <authorList>
            <person name="Kallberg Y."/>
            <person name="Tangrot J."/>
            <person name="Rosling A."/>
        </authorList>
    </citation>
    <scope>NUCLEOTIDE SEQUENCE</scope>
    <source>
        <strain evidence="1">28 12/20/2015</strain>
    </source>
</reference>
<dbReference type="EMBL" id="CAJVPW010002955">
    <property type="protein sequence ID" value="CAG8515919.1"/>
    <property type="molecule type" value="Genomic_DNA"/>
</dbReference>
<organism evidence="1 2">
    <name type="scientific">Cetraspora pellucida</name>
    <dbReference type="NCBI Taxonomy" id="1433469"/>
    <lineage>
        <taxon>Eukaryota</taxon>
        <taxon>Fungi</taxon>
        <taxon>Fungi incertae sedis</taxon>
        <taxon>Mucoromycota</taxon>
        <taxon>Glomeromycotina</taxon>
        <taxon>Glomeromycetes</taxon>
        <taxon>Diversisporales</taxon>
        <taxon>Gigasporaceae</taxon>
        <taxon>Cetraspora</taxon>
    </lineage>
</organism>
<accession>A0ACA9L8W3</accession>
<protein>
    <submittedName>
        <fullName evidence="1">11389_t:CDS:1</fullName>
    </submittedName>
</protein>
<keyword evidence="2" id="KW-1185">Reference proteome</keyword>
<gene>
    <name evidence="1" type="ORF">SPELUC_LOCUS3698</name>
</gene>
<sequence length="313" mass="36035">MTTINYMNSRIQTQRFTSNSTTENTINPIIKILFRNKDFLVVDKPYDITTILYFYGFEQKLSYTKLIESYDIRIDGDTSKAPTVSSLLYAQNPTLPTPLRNVHQLDHATSGCYCLALSKKAAGIASVAFAKRKVEKTYSAIVRGWMKQDNYVVDQSIAQVPNNRYRMCIGTSENPGKPAKTQLEVIRRGYFYPTSSLSVPSESQIKVTLINLYPITGRRHQLRLHCQYLGHPIVGDWHYESQIMEYTDTFRMMLHALKLRIPLNIVQNTKMKHMKNMDTNIKDGDNLEDLHELDVVSEDPFPELVYECVKDET</sequence>
<dbReference type="Proteomes" id="UP000789366">
    <property type="component" value="Unassembled WGS sequence"/>
</dbReference>
<name>A0ACA9L8W3_9GLOM</name>
<proteinExistence type="predicted"/>